<dbReference type="Pfam" id="PF13367">
    <property type="entry name" value="PrsW-protease"/>
    <property type="match status" value="1"/>
</dbReference>
<proteinExistence type="predicted"/>
<dbReference type="GO" id="GO:0008233">
    <property type="term" value="F:peptidase activity"/>
    <property type="evidence" value="ECO:0007669"/>
    <property type="project" value="UniProtKB-KW"/>
</dbReference>
<keyword evidence="3" id="KW-0645">Protease</keyword>
<dbReference type="PANTHER" id="PTHR36844:SF1">
    <property type="entry name" value="PROTEASE PRSW"/>
    <property type="match status" value="1"/>
</dbReference>
<dbReference type="GO" id="GO:0006508">
    <property type="term" value="P:proteolysis"/>
    <property type="evidence" value="ECO:0007669"/>
    <property type="project" value="UniProtKB-KW"/>
</dbReference>
<evidence type="ECO:0000313" key="4">
    <source>
        <dbReference type="Proteomes" id="UP001596413"/>
    </source>
</evidence>
<name>A0ABW2GKI6_9ACTN</name>
<feature type="transmembrane region" description="Helical" evidence="2">
    <location>
        <begin position="256"/>
        <end position="274"/>
    </location>
</feature>
<dbReference type="InterPro" id="IPR026898">
    <property type="entry name" value="PrsW"/>
</dbReference>
<evidence type="ECO:0000313" key="3">
    <source>
        <dbReference type="EMBL" id="MFC7221258.1"/>
    </source>
</evidence>
<feature type="transmembrane region" description="Helical" evidence="2">
    <location>
        <begin position="129"/>
        <end position="149"/>
    </location>
</feature>
<keyword evidence="4" id="KW-1185">Reference proteome</keyword>
<keyword evidence="3" id="KW-0378">Hydrolase</keyword>
<feature type="transmembrane region" description="Helical" evidence="2">
    <location>
        <begin position="286"/>
        <end position="303"/>
    </location>
</feature>
<feature type="transmembrane region" description="Helical" evidence="2">
    <location>
        <begin position="169"/>
        <end position="193"/>
    </location>
</feature>
<feature type="compositionally biased region" description="Pro residues" evidence="1">
    <location>
        <begin position="517"/>
        <end position="536"/>
    </location>
</feature>
<keyword evidence="2" id="KW-0812">Transmembrane</keyword>
<dbReference type="EC" id="3.4.-.-" evidence="3"/>
<gene>
    <name evidence="3" type="ORF">ACFQLX_24295</name>
</gene>
<feature type="transmembrane region" description="Helical" evidence="2">
    <location>
        <begin position="97"/>
        <end position="117"/>
    </location>
</feature>
<evidence type="ECO:0000256" key="1">
    <source>
        <dbReference type="SAM" id="MobiDB-lite"/>
    </source>
</evidence>
<protein>
    <submittedName>
        <fullName evidence="3">PrsW family glutamic-type intramembrane protease</fullName>
        <ecNumber evidence="3">3.4.-.-</ecNumber>
    </submittedName>
</protein>
<accession>A0ABW2GKI6</accession>
<feature type="region of interest" description="Disordered" evidence="1">
    <location>
        <begin position="505"/>
        <end position="545"/>
    </location>
</feature>
<keyword evidence="2" id="KW-0472">Membrane</keyword>
<organism evidence="3 4">
    <name type="scientific">Streptomyces polyrhachis</name>
    <dbReference type="NCBI Taxonomy" id="1282885"/>
    <lineage>
        <taxon>Bacteria</taxon>
        <taxon>Bacillati</taxon>
        <taxon>Actinomycetota</taxon>
        <taxon>Actinomycetes</taxon>
        <taxon>Kitasatosporales</taxon>
        <taxon>Streptomycetaceae</taxon>
        <taxon>Streptomyces</taxon>
    </lineage>
</organism>
<feature type="transmembrane region" description="Helical" evidence="2">
    <location>
        <begin position="315"/>
        <end position="336"/>
    </location>
</feature>
<feature type="transmembrane region" description="Helical" evidence="2">
    <location>
        <begin position="200"/>
        <end position="218"/>
    </location>
</feature>
<feature type="compositionally biased region" description="Low complexity" evidence="1">
    <location>
        <begin position="505"/>
        <end position="516"/>
    </location>
</feature>
<dbReference type="EMBL" id="JBHSZO010000057">
    <property type="protein sequence ID" value="MFC7221258.1"/>
    <property type="molecule type" value="Genomic_DNA"/>
</dbReference>
<evidence type="ECO:0000256" key="2">
    <source>
        <dbReference type="SAM" id="Phobius"/>
    </source>
</evidence>
<dbReference type="RefSeq" id="WP_386418492.1">
    <property type="nucleotide sequence ID" value="NZ_JBHSZO010000057.1"/>
</dbReference>
<dbReference type="PANTHER" id="PTHR36844">
    <property type="entry name" value="PROTEASE PRSW"/>
    <property type="match status" value="1"/>
</dbReference>
<reference evidence="4" key="1">
    <citation type="journal article" date="2019" name="Int. J. Syst. Evol. Microbiol.">
        <title>The Global Catalogue of Microorganisms (GCM) 10K type strain sequencing project: providing services to taxonomists for standard genome sequencing and annotation.</title>
        <authorList>
            <consortium name="The Broad Institute Genomics Platform"/>
            <consortium name="The Broad Institute Genome Sequencing Center for Infectious Disease"/>
            <person name="Wu L."/>
            <person name="Ma J."/>
        </authorList>
    </citation>
    <scope>NUCLEOTIDE SEQUENCE [LARGE SCALE GENOMIC DNA]</scope>
    <source>
        <strain evidence="4">CGMCC 1.13681</strain>
    </source>
</reference>
<keyword evidence="2" id="KW-1133">Transmembrane helix</keyword>
<feature type="transmembrane region" description="Helical" evidence="2">
    <location>
        <begin position="66"/>
        <end position="85"/>
    </location>
</feature>
<dbReference type="Proteomes" id="UP001596413">
    <property type="component" value="Unassembled WGS sequence"/>
</dbReference>
<sequence length="545" mass="57031">MEYVEHGAESTEQPRAGGIPPLTAEGTGPEAVAAGAVATVPEGMVPVAPPQWQPQVPRRRIWQRRALGLTLVFAVLAVCGLVILLQVHEQTGTQGFLVGLALATLPTPLLLLAFRWLDRVDPTPWRTLGFAFAWGACAATLVSLLANSFAAEWIATGLPVGRVREVDVWAASLVAPVVEETAKAGALLLIFLFQRRHFAGLLNGIVMAGVIATGFAFTENILYLGSAFAEDRALGYDTPVSTTAVTFIARGIFSPFAHPLFTAMTGLGFGLAALAARERRTRARRILLPLAGLLAAMLMHGMWNGSVVFGGVGFLAVYGLFMVPVFGLLIWLAVWARGAVLRTVREQLTRYAQAGWLTPPEPTALSSVAGRKLARDLVLRTHGKPGRAAVAAYETAATELALLRSRAERGDAAGDFTTREAALLSTLAQHAEVARLPLTQAAWAVRGPVAPVAPMGWYGPPGGYGAQAPSGGYGAQAPYGVPGGYGIPGVYGTPAAYGAPGMHAPAPGTPAGYGPPAQAPYPAPHPPGASYPPPPRWGTGGGRYS</sequence>
<comment type="caution">
    <text evidence="3">The sequence shown here is derived from an EMBL/GenBank/DDBJ whole genome shotgun (WGS) entry which is preliminary data.</text>
</comment>